<dbReference type="EMBL" id="JAMDMJ010000003">
    <property type="protein sequence ID" value="MCY9594889.1"/>
    <property type="molecule type" value="Genomic_DNA"/>
</dbReference>
<dbReference type="AlphaFoldDB" id="A0A410X1E4"/>
<dbReference type="Proteomes" id="UP001527202">
    <property type="component" value="Unassembled WGS sequence"/>
</dbReference>
<evidence type="ECO:0000259" key="1">
    <source>
        <dbReference type="Pfam" id="PF01814"/>
    </source>
</evidence>
<evidence type="ECO:0000313" key="4">
    <source>
        <dbReference type="Proteomes" id="UP000288943"/>
    </source>
</evidence>
<reference evidence="2 5" key="2">
    <citation type="submission" date="2022-05" db="EMBL/GenBank/DDBJ databases">
        <title>Genome Sequencing of Bee-Associated Microbes.</title>
        <authorList>
            <person name="Dunlap C."/>
        </authorList>
    </citation>
    <scope>NUCLEOTIDE SEQUENCE [LARGE SCALE GENOMIC DNA]</scope>
    <source>
        <strain evidence="2 5">NRRL B-23120</strain>
    </source>
</reference>
<name>A0A410X1E4_9BACL</name>
<evidence type="ECO:0000313" key="5">
    <source>
        <dbReference type="Proteomes" id="UP001527202"/>
    </source>
</evidence>
<dbReference type="RefSeq" id="WP_042230081.1">
    <property type="nucleotide sequence ID" value="NZ_CP026520.1"/>
</dbReference>
<dbReference type="Pfam" id="PF01814">
    <property type="entry name" value="Hemerythrin"/>
    <property type="match status" value="1"/>
</dbReference>
<evidence type="ECO:0000313" key="2">
    <source>
        <dbReference type="EMBL" id="MCY9594889.1"/>
    </source>
</evidence>
<dbReference type="EMBL" id="CP026520">
    <property type="protein sequence ID" value="QAV20427.1"/>
    <property type="molecule type" value="Genomic_DNA"/>
</dbReference>
<sequence>MSTITVERLPYAAMDPGSQLSDALYYLKQQHEFLEADLLELQMLARGIGAAGSRDSLRTDLNQLKVRAERFLKFFQQYQQDEQETLFPIVDLYTGDKMGPTAVMKQEYNMAVHNLRLFFQAFKEDSHTLDPLCAKRSVSHVLQSCFILLEHMRKEKEWVFPLAEQMLTDIEQFYS</sequence>
<dbReference type="Gene3D" id="1.20.120.520">
    <property type="entry name" value="nmb1532 protein domain like"/>
    <property type="match status" value="1"/>
</dbReference>
<dbReference type="KEGG" id="pchi:PC41400_23235"/>
<feature type="domain" description="Hemerythrin-like" evidence="1">
    <location>
        <begin position="24"/>
        <end position="163"/>
    </location>
</feature>
<dbReference type="GeneID" id="95377709"/>
<dbReference type="Proteomes" id="UP000288943">
    <property type="component" value="Chromosome"/>
</dbReference>
<reference evidence="3 4" key="1">
    <citation type="submission" date="2018-01" db="EMBL/GenBank/DDBJ databases">
        <title>The whole genome sequencing and assembly of Paenibacillus chitinolyticus KCCM 41400 strain.</title>
        <authorList>
            <person name="Kim J.-Y."/>
            <person name="Park M.-K."/>
            <person name="Lee Y.-J."/>
            <person name="Yi H."/>
            <person name="Bahn Y.-S."/>
            <person name="Kim J.F."/>
            <person name="Lee D.-W."/>
        </authorList>
    </citation>
    <scope>NUCLEOTIDE SEQUENCE [LARGE SCALE GENOMIC DNA]</scope>
    <source>
        <strain evidence="3 4">KCCM 41400</strain>
    </source>
</reference>
<proteinExistence type="predicted"/>
<organism evidence="3 4">
    <name type="scientific">Paenibacillus chitinolyticus</name>
    <dbReference type="NCBI Taxonomy" id="79263"/>
    <lineage>
        <taxon>Bacteria</taxon>
        <taxon>Bacillati</taxon>
        <taxon>Bacillota</taxon>
        <taxon>Bacilli</taxon>
        <taxon>Bacillales</taxon>
        <taxon>Paenibacillaceae</taxon>
        <taxon>Paenibacillus</taxon>
    </lineage>
</organism>
<gene>
    <name evidence="2" type="ORF">M5X16_03750</name>
    <name evidence="3" type="ORF">PC41400_23235</name>
</gene>
<evidence type="ECO:0000313" key="3">
    <source>
        <dbReference type="EMBL" id="QAV20427.1"/>
    </source>
</evidence>
<dbReference type="OrthoDB" id="2587424at2"/>
<keyword evidence="5" id="KW-1185">Reference proteome</keyword>
<accession>A0A410X1E4</accession>
<dbReference type="InterPro" id="IPR012312">
    <property type="entry name" value="Hemerythrin-like"/>
</dbReference>
<protein>
    <submittedName>
        <fullName evidence="3">Hemerythrin domain-containing protein</fullName>
    </submittedName>
</protein>